<reference evidence="2 3" key="1">
    <citation type="journal article" date="2003" name="Proc. Natl. Acad. Sci. U.S.A.">
        <title>Complete genome sequence and analysis of Wolinella succinogenes.</title>
        <authorList>
            <person name="Baar C."/>
            <person name="Eppinger M."/>
            <person name="Raddatz G."/>
            <person name="Simon JM."/>
            <person name="Lanz C."/>
            <person name="Klimmek O."/>
            <person name="Nandakumar R."/>
            <person name="Gross R."/>
            <person name="Rosinus A."/>
            <person name="Keller H."/>
            <person name="Jagtap P."/>
            <person name="Linke B."/>
            <person name="Meyer F."/>
            <person name="Lederer H."/>
            <person name="Schuster S.C."/>
        </authorList>
    </citation>
    <scope>NUCLEOTIDE SEQUENCE [LARGE SCALE GENOMIC DNA]</scope>
    <source>
        <strain evidence="3">ATCC 29543 / DSM 1740 / CCUG 13145 / JCM 31913 / LMG 7466 / NCTC 11488 / FDC 602W</strain>
    </source>
</reference>
<dbReference type="eggNOG" id="COG3399">
    <property type="taxonomic scope" value="Bacteria"/>
</dbReference>
<dbReference type="AlphaFoldDB" id="Q7MS01"/>
<dbReference type="PROSITE" id="PS51257">
    <property type="entry name" value="PROKAR_LIPOPROTEIN"/>
    <property type="match status" value="1"/>
</dbReference>
<feature type="transmembrane region" description="Helical" evidence="1">
    <location>
        <begin position="6"/>
        <end position="27"/>
    </location>
</feature>
<proteinExistence type="predicted"/>
<evidence type="ECO:0000313" key="3">
    <source>
        <dbReference type="Proteomes" id="UP000000422"/>
    </source>
</evidence>
<keyword evidence="1" id="KW-0472">Membrane</keyword>
<dbReference type="STRING" id="273121.WS0909"/>
<dbReference type="EMBL" id="BX571659">
    <property type="protein sequence ID" value="CAE10014.1"/>
    <property type="molecule type" value="Genomic_DNA"/>
</dbReference>
<keyword evidence="1" id="KW-0812">Transmembrane</keyword>
<keyword evidence="1" id="KW-1133">Transmembrane helix</keyword>
<dbReference type="HOGENOM" id="CLU_1844081_0_0_7"/>
<gene>
    <name evidence="2" type="ordered locus">WS0909</name>
</gene>
<evidence type="ECO:0000313" key="2">
    <source>
        <dbReference type="EMBL" id="CAE10014.1"/>
    </source>
</evidence>
<feature type="transmembrane region" description="Helical" evidence="1">
    <location>
        <begin position="115"/>
        <end position="135"/>
    </location>
</feature>
<dbReference type="Proteomes" id="UP000000422">
    <property type="component" value="Chromosome"/>
</dbReference>
<protein>
    <submittedName>
        <fullName evidence="2">Uncharacterized protein</fullName>
    </submittedName>
</protein>
<name>Q7MS01_WOLSU</name>
<feature type="transmembrane region" description="Helical" evidence="1">
    <location>
        <begin position="79"/>
        <end position="103"/>
    </location>
</feature>
<keyword evidence="3" id="KW-1185">Reference proteome</keyword>
<organism evidence="3">
    <name type="scientific">Wolinella succinogenes (strain ATCC 29543 / DSM 1740 / CCUG 13145 / JCM 31913 / LMG 7466 / NCTC 11488 / FDC 602W)</name>
    <name type="common">Vibrio succinogenes</name>
    <dbReference type="NCBI Taxonomy" id="273121"/>
    <lineage>
        <taxon>Bacteria</taxon>
        <taxon>Pseudomonadati</taxon>
        <taxon>Campylobacterota</taxon>
        <taxon>Epsilonproteobacteria</taxon>
        <taxon>Campylobacterales</taxon>
        <taxon>Helicobacteraceae</taxon>
        <taxon>Wolinella</taxon>
    </lineage>
</organism>
<dbReference type="KEGG" id="wsu:WS0909"/>
<evidence type="ECO:0000256" key="1">
    <source>
        <dbReference type="SAM" id="Phobius"/>
    </source>
</evidence>
<feature type="transmembrane region" description="Helical" evidence="1">
    <location>
        <begin position="54"/>
        <end position="73"/>
    </location>
</feature>
<sequence>MMLIFLKTLHLITAIFFIGCVYFRTLIVPRIKPSLGTEKFGEVESLLAIHSRRFGNFNNALLLISGLCLYYLYFDSSAWLLHFKAFLGLLLVVLFYLAPFFVPPLTRSYAGFKSAFHRFLLGMMLLLVVLSQALFLL</sequence>
<accession>Q7MS01</accession>